<proteinExistence type="predicted"/>
<sequence>MNNKNDRIMYTLLEDLILNLFYRVPDLIKYVDVVSYKQTVLLIYCAWFQN</sequence>
<dbReference type="AlphaFoldDB" id="A0A0R0LZB1"/>
<gene>
    <name evidence="1" type="ORF">M153_18900011747</name>
</gene>
<keyword evidence="2" id="KW-1185">Reference proteome</keyword>
<evidence type="ECO:0000313" key="1">
    <source>
        <dbReference type="EMBL" id="KRH94637.1"/>
    </source>
</evidence>
<dbReference type="EMBL" id="LGUB01000048">
    <property type="protein sequence ID" value="KRH94637.1"/>
    <property type="molecule type" value="Genomic_DNA"/>
</dbReference>
<comment type="caution">
    <text evidence="1">The sequence shown here is derived from an EMBL/GenBank/DDBJ whole genome shotgun (WGS) entry which is preliminary data.</text>
</comment>
<accession>A0A0R0LZB1</accession>
<dbReference type="Proteomes" id="UP000051530">
    <property type="component" value="Unassembled WGS sequence"/>
</dbReference>
<organism evidence="1 2">
    <name type="scientific">Pseudoloma neurophilia</name>
    <dbReference type="NCBI Taxonomy" id="146866"/>
    <lineage>
        <taxon>Eukaryota</taxon>
        <taxon>Fungi</taxon>
        <taxon>Fungi incertae sedis</taxon>
        <taxon>Microsporidia</taxon>
        <taxon>Pseudoloma</taxon>
    </lineage>
</organism>
<name>A0A0R0LZB1_9MICR</name>
<protein>
    <submittedName>
        <fullName evidence="1">Uncharacterized protein</fullName>
    </submittedName>
</protein>
<dbReference type="VEuPathDB" id="MicrosporidiaDB:M153_18900011747"/>
<evidence type="ECO:0000313" key="2">
    <source>
        <dbReference type="Proteomes" id="UP000051530"/>
    </source>
</evidence>
<reference evidence="1 2" key="1">
    <citation type="submission" date="2015-07" db="EMBL/GenBank/DDBJ databases">
        <title>The genome of Pseudoloma neurophilia, a relevant intracellular parasite of the zebrafish.</title>
        <authorList>
            <person name="Ndikumana S."/>
            <person name="Pelin A."/>
            <person name="Sanders J."/>
            <person name="Corradi N."/>
        </authorList>
    </citation>
    <scope>NUCLEOTIDE SEQUENCE [LARGE SCALE GENOMIC DNA]</scope>
    <source>
        <strain evidence="1 2">MK1</strain>
    </source>
</reference>